<name>A0A383A619_9ZZZZ</name>
<feature type="non-terminal residue" evidence="2">
    <location>
        <position position="253"/>
    </location>
</feature>
<proteinExistence type="predicted"/>
<dbReference type="AlphaFoldDB" id="A0A383A619"/>
<dbReference type="PANTHER" id="PTHR43509:SF1">
    <property type="entry name" value="SULFATE ADENYLYLTRANSFERASE"/>
    <property type="match status" value="1"/>
</dbReference>
<protein>
    <recommendedName>
        <fullName evidence="1">Sulphate adenylyltransferase catalytic domain-containing protein</fullName>
    </recommendedName>
</protein>
<feature type="non-terminal residue" evidence="2">
    <location>
        <position position="1"/>
    </location>
</feature>
<evidence type="ECO:0000259" key="1">
    <source>
        <dbReference type="Pfam" id="PF01747"/>
    </source>
</evidence>
<evidence type="ECO:0000313" key="2">
    <source>
        <dbReference type="EMBL" id="SVE03094.1"/>
    </source>
</evidence>
<accession>A0A383A619</accession>
<organism evidence="2">
    <name type="scientific">marine metagenome</name>
    <dbReference type="NCBI Taxonomy" id="408172"/>
    <lineage>
        <taxon>unclassified sequences</taxon>
        <taxon>metagenomes</taxon>
        <taxon>ecological metagenomes</taxon>
    </lineage>
</organism>
<dbReference type="Gene3D" id="3.10.400.10">
    <property type="entry name" value="Sulfate adenylyltransferase"/>
    <property type="match status" value="1"/>
</dbReference>
<reference evidence="2" key="1">
    <citation type="submission" date="2018-05" db="EMBL/GenBank/DDBJ databases">
        <authorList>
            <person name="Lanie J.A."/>
            <person name="Ng W.-L."/>
            <person name="Kazmierczak K.M."/>
            <person name="Andrzejewski T.M."/>
            <person name="Davidsen T.M."/>
            <person name="Wayne K.J."/>
            <person name="Tettelin H."/>
            <person name="Glass J.I."/>
            <person name="Rusch D."/>
            <person name="Podicherti R."/>
            <person name="Tsui H.-C.T."/>
            <person name="Winkler M.E."/>
        </authorList>
    </citation>
    <scope>NUCLEOTIDE SEQUENCE</scope>
</reference>
<dbReference type="PANTHER" id="PTHR43509">
    <property type="match status" value="1"/>
</dbReference>
<gene>
    <name evidence="2" type="ORF">METZ01_LOCUS455948</name>
</gene>
<dbReference type="EMBL" id="UINC01189417">
    <property type="protein sequence ID" value="SVE03094.1"/>
    <property type="molecule type" value="Genomic_DNA"/>
</dbReference>
<dbReference type="InterPro" id="IPR024951">
    <property type="entry name" value="Sulfurylase_cat_dom"/>
</dbReference>
<dbReference type="SUPFAM" id="SSF52374">
    <property type="entry name" value="Nucleotidylyl transferase"/>
    <property type="match status" value="1"/>
</dbReference>
<dbReference type="GO" id="GO:0004781">
    <property type="term" value="F:sulfate adenylyltransferase (ATP) activity"/>
    <property type="evidence" value="ECO:0007669"/>
    <property type="project" value="InterPro"/>
</dbReference>
<dbReference type="InterPro" id="IPR014729">
    <property type="entry name" value="Rossmann-like_a/b/a_fold"/>
</dbReference>
<feature type="domain" description="Sulphate adenylyltransferase catalytic" evidence="1">
    <location>
        <begin position="39"/>
        <end position="242"/>
    </location>
</feature>
<dbReference type="Pfam" id="PF01747">
    <property type="entry name" value="ATP-sulfurylase"/>
    <property type="match status" value="1"/>
</dbReference>
<dbReference type="Gene3D" id="3.40.50.620">
    <property type="entry name" value="HUPs"/>
    <property type="match status" value="1"/>
</dbReference>
<sequence length="253" mass="28979">WFGTDDIDHPGVALFKYRGDYIISGKPYLIKENYNYSTALTPSQTRDIFNHKGWHNIIGFHTRNIIHRGHGFIQKKSLKQTDADAIYISPVIGDKKIGDFKPEIILKTYEILINKNYYKPYGALVNPFNTYSRYSGPREAIFTAICRKNFGCNYFIIGRDHTGVGNYYDKDASIKIFNRIDIDMNILPFNTVYYSTKENIISDNITGNNDVLPLSGTVIRDSLRSNGCVPDYTVEKSVKQLIENCYSNNPIDL</sequence>